<dbReference type="GO" id="GO:0000978">
    <property type="term" value="F:RNA polymerase II cis-regulatory region sequence-specific DNA binding"/>
    <property type="evidence" value="ECO:0007669"/>
    <property type="project" value="TreeGrafter"/>
</dbReference>
<dbReference type="PANTHER" id="PTHR31069:SF21">
    <property type="entry name" value="CHROMATIN STRUCTURE-REMODELING COMPLEX PROTEIN RSC3-RELATED"/>
    <property type="match status" value="1"/>
</dbReference>
<evidence type="ECO:0000256" key="6">
    <source>
        <dbReference type="ARBA" id="ARBA00023242"/>
    </source>
</evidence>
<proteinExistence type="predicted"/>
<evidence type="ECO:0000256" key="4">
    <source>
        <dbReference type="ARBA" id="ARBA00023125"/>
    </source>
</evidence>
<dbReference type="VEuPathDB" id="FungiDB:B1J91_H01507g"/>
<dbReference type="GO" id="GO:0045944">
    <property type="term" value="P:positive regulation of transcription by RNA polymerase II"/>
    <property type="evidence" value="ECO:0007669"/>
    <property type="project" value="TreeGrafter"/>
</dbReference>
<reference evidence="8 9" key="1">
    <citation type="submission" date="2015-10" db="EMBL/GenBank/DDBJ databases">
        <title>Draft genomes sequences of Candida glabrata isolates 1A, 1B, 2A, 2B, 3A and 3B.</title>
        <authorList>
            <person name="Haavelsrud O.E."/>
            <person name="Gaustad P."/>
        </authorList>
    </citation>
    <scope>NUCLEOTIDE SEQUENCE [LARGE SCALE GENOMIC DNA]</scope>
    <source>
        <strain evidence="8">910700640</strain>
    </source>
</reference>
<evidence type="ECO:0000259" key="7">
    <source>
        <dbReference type="PROSITE" id="PS50048"/>
    </source>
</evidence>
<dbReference type="GO" id="GO:0000981">
    <property type="term" value="F:DNA-binding transcription factor activity, RNA polymerase II-specific"/>
    <property type="evidence" value="ECO:0007669"/>
    <property type="project" value="InterPro"/>
</dbReference>
<keyword evidence="4" id="KW-0238">DNA-binding</keyword>
<evidence type="ECO:0000256" key="2">
    <source>
        <dbReference type="ARBA" id="ARBA00022833"/>
    </source>
</evidence>
<dbReference type="InterPro" id="IPR036864">
    <property type="entry name" value="Zn2-C6_fun-type_DNA-bd_sf"/>
</dbReference>
<dbReference type="VEuPathDB" id="FungiDB:GWK60_H01287"/>
<gene>
    <name evidence="8" type="ORF">AO440_001964</name>
</gene>
<dbReference type="PROSITE" id="PS00463">
    <property type="entry name" value="ZN2_CY6_FUNGAL_1"/>
    <property type="match status" value="1"/>
</dbReference>
<dbReference type="Pfam" id="PF00172">
    <property type="entry name" value="Zn_clus"/>
    <property type="match status" value="1"/>
</dbReference>
<dbReference type="GO" id="GO:0016586">
    <property type="term" value="C:RSC-type complex"/>
    <property type="evidence" value="ECO:0007669"/>
    <property type="project" value="EnsemblFungi"/>
</dbReference>
<dbReference type="AlphaFoldDB" id="A0A0W0CV00"/>
<evidence type="ECO:0000256" key="1">
    <source>
        <dbReference type="ARBA" id="ARBA00022723"/>
    </source>
</evidence>
<dbReference type="SMART" id="SM00066">
    <property type="entry name" value="GAL4"/>
    <property type="match status" value="1"/>
</dbReference>
<dbReference type="GO" id="GO:0006368">
    <property type="term" value="P:transcription elongation by RNA polymerase II"/>
    <property type="evidence" value="ECO:0007669"/>
    <property type="project" value="EnsemblFungi"/>
</dbReference>
<dbReference type="VEuPathDB" id="FungiDB:CAGL0H01507g"/>
<dbReference type="Gene3D" id="4.10.240.10">
    <property type="entry name" value="Zn(2)-C6 fungal-type DNA-binding domain"/>
    <property type="match status" value="1"/>
</dbReference>
<name>A0A0W0CV00_CANGB</name>
<dbReference type="CDD" id="cd00067">
    <property type="entry name" value="GAL4"/>
    <property type="match status" value="1"/>
</dbReference>
<evidence type="ECO:0000313" key="9">
    <source>
        <dbReference type="Proteomes" id="UP000054886"/>
    </source>
</evidence>
<dbReference type="Proteomes" id="UP000054886">
    <property type="component" value="Unassembled WGS sequence"/>
</dbReference>
<keyword evidence="6" id="KW-0539">Nucleus</keyword>
<keyword evidence="3" id="KW-0805">Transcription regulation</keyword>
<sequence length="794" mass="92090">MDIRGRKMKKPPACAQCRRRKVGCDRVRPVCGNCARAGKGDCFYPDVPGQYIQNNSGSPLPQNGNGRPEEISTVDQIREYNTRLQLSNMDGNELPQAPKQYIPRTSTFPHNKEVPSGSSMRSNVNWVQGPAIFVDEGVNYGQDEAVLKELEFIKKRLMELKEISGRDITGINLDWTVTKPNDTIETKKNKKRKENFLTDAEFDLESGYESEFNKYRDMDPSFLDDSEIFDILENCETDTHRDEIMGYLDSKCSNDLLNFNTVCCLDPFLYKQFLKRIDRTVCGKYQDNLKNWKEKTITGSQYKKPTYVVKFPNKANTKEFINIFNSIVQESSSLIPILNLAQLPESIEKLFSMGSTFDVTKHVLSQLFQLGEINICLLLCYQAIVSSVLINLTEEMNIIFQEIKAMFSILESNIFTINSEIERRSDVENHTEYLRYTALWKFYFSISPSFADSVDYNEDVNLGISLGTSHEHSDTSNILLWNFIEKNYQYRTLFRGQIPKLTLSQPLNTAFVRDPLYDIDKKLLSHHGEIISNLLSRDEKLPISRVEEIKNDLNLEISNIMKHLTTVAANISNVNDTILTKNLSIYLTYFLMLQYEKENDVENYKKTYLDFIMLTQETIFYIFSNFANMKFTGHEFVYINKFFKVLESIAIMYLGGYERSERQYSKLSDENAKQENRFHSGLCFLILQKLHMLVRDYSKNCKVVNPLATKLLSKLETIMSHRFEPVEIERKNIFESISTDLLRLFNTKLYRLSESLVKKEFYEGGVKYDPNHWDTMGITENNIDAVIDTYYSCS</sequence>
<accession>A0A0W0CV00</accession>
<evidence type="ECO:0000256" key="5">
    <source>
        <dbReference type="ARBA" id="ARBA00023163"/>
    </source>
</evidence>
<evidence type="ECO:0000313" key="8">
    <source>
        <dbReference type="EMBL" id="KTA98996.1"/>
    </source>
</evidence>
<dbReference type="InterPro" id="IPR050675">
    <property type="entry name" value="OAF3"/>
</dbReference>
<dbReference type="PROSITE" id="PS50048">
    <property type="entry name" value="ZN2_CY6_FUNGAL_2"/>
    <property type="match status" value="1"/>
</dbReference>
<keyword evidence="5" id="KW-0804">Transcription</keyword>
<dbReference type="PANTHER" id="PTHR31069">
    <property type="entry name" value="OLEATE-ACTIVATED TRANSCRIPTION FACTOR 1-RELATED"/>
    <property type="match status" value="1"/>
</dbReference>
<organism evidence="8 9">
    <name type="scientific">Candida glabrata</name>
    <name type="common">Yeast</name>
    <name type="synonym">Torulopsis glabrata</name>
    <dbReference type="NCBI Taxonomy" id="5478"/>
    <lineage>
        <taxon>Eukaryota</taxon>
        <taxon>Fungi</taxon>
        <taxon>Dikarya</taxon>
        <taxon>Ascomycota</taxon>
        <taxon>Saccharomycotina</taxon>
        <taxon>Saccharomycetes</taxon>
        <taxon>Saccharomycetales</taxon>
        <taxon>Saccharomycetaceae</taxon>
        <taxon>Nakaseomyces</taxon>
    </lineage>
</organism>
<dbReference type="EMBL" id="LLZZ01000149">
    <property type="protein sequence ID" value="KTA98996.1"/>
    <property type="molecule type" value="Genomic_DNA"/>
</dbReference>
<keyword evidence="1" id="KW-0479">Metal-binding</keyword>
<dbReference type="GO" id="GO:0008270">
    <property type="term" value="F:zinc ion binding"/>
    <property type="evidence" value="ECO:0007669"/>
    <property type="project" value="InterPro"/>
</dbReference>
<keyword evidence="2" id="KW-0862">Zinc</keyword>
<protein>
    <submittedName>
        <fullName evidence="8">Chromatin structure-remodeling complex protein RSC3</fullName>
    </submittedName>
</protein>
<dbReference type="InterPro" id="IPR001138">
    <property type="entry name" value="Zn2Cys6_DnaBD"/>
</dbReference>
<dbReference type="GO" id="GO:0033262">
    <property type="term" value="P:regulation of nuclear cell cycle DNA replication"/>
    <property type="evidence" value="ECO:0007669"/>
    <property type="project" value="EnsemblFungi"/>
</dbReference>
<evidence type="ECO:0000256" key="3">
    <source>
        <dbReference type="ARBA" id="ARBA00023015"/>
    </source>
</evidence>
<feature type="domain" description="Zn(2)-C6 fungal-type" evidence="7">
    <location>
        <begin position="13"/>
        <end position="44"/>
    </location>
</feature>
<dbReference type="GO" id="GO:0006337">
    <property type="term" value="P:nucleosome disassembly"/>
    <property type="evidence" value="ECO:0007669"/>
    <property type="project" value="EnsemblFungi"/>
</dbReference>
<dbReference type="VEuPathDB" id="FungiDB:GVI51_H01287"/>
<comment type="caution">
    <text evidence="8">The sequence shown here is derived from an EMBL/GenBank/DDBJ whole genome shotgun (WGS) entry which is preliminary data.</text>
</comment>
<dbReference type="SUPFAM" id="SSF57701">
    <property type="entry name" value="Zn2/Cys6 DNA-binding domain"/>
    <property type="match status" value="1"/>
</dbReference>